<dbReference type="SMART" id="SM00922">
    <property type="entry name" value="MR_MLE"/>
    <property type="match status" value="1"/>
</dbReference>
<dbReference type="GO" id="GO:0009063">
    <property type="term" value="P:amino acid catabolic process"/>
    <property type="evidence" value="ECO:0007669"/>
    <property type="project" value="InterPro"/>
</dbReference>
<dbReference type="InterPro" id="IPR046945">
    <property type="entry name" value="RHMD-like"/>
</dbReference>
<evidence type="ECO:0000313" key="5">
    <source>
        <dbReference type="EMBL" id="NMM04422.1"/>
    </source>
</evidence>
<dbReference type="GO" id="GO:0000287">
    <property type="term" value="F:magnesium ion binding"/>
    <property type="evidence" value="ECO:0007669"/>
    <property type="project" value="TreeGrafter"/>
</dbReference>
<name>A0A848IQ91_9BURK</name>
<keyword evidence="6" id="KW-1185">Reference proteome</keyword>
<accession>A0A848IQ91</accession>
<comment type="cofactor">
    <cofactor evidence="1">
        <name>Mg(2+)</name>
        <dbReference type="ChEBI" id="CHEBI:18420"/>
    </cofactor>
</comment>
<gene>
    <name evidence="5" type="ORF">HHL24_42115</name>
</gene>
<dbReference type="Gene3D" id="3.20.20.120">
    <property type="entry name" value="Enolase-like C-terminal domain"/>
    <property type="match status" value="1"/>
</dbReference>
<feature type="domain" description="Mandelate racemase/muconate lactonizing enzyme C-terminal" evidence="4">
    <location>
        <begin position="151"/>
        <end position="247"/>
    </location>
</feature>
<dbReference type="InterPro" id="IPR029065">
    <property type="entry name" value="Enolase_C-like"/>
</dbReference>
<dbReference type="Pfam" id="PF02746">
    <property type="entry name" value="MR_MLE_N"/>
    <property type="match status" value="1"/>
</dbReference>
<dbReference type="PANTHER" id="PTHR13794:SF58">
    <property type="entry name" value="MITOCHONDRIAL ENOLASE SUPERFAMILY MEMBER 1"/>
    <property type="match status" value="1"/>
</dbReference>
<evidence type="ECO:0000259" key="4">
    <source>
        <dbReference type="SMART" id="SM00922"/>
    </source>
</evidence>
<dbReference type="InterPro" id="IPR018110">
    <property type="entry name" value="Mandel_Rmase/mucon_lact_enz_CS"/>
</dbReference>
<dbReference type="PANTHER" id="PTHR13794">
    <property type="entry name" value="ENOLASE SUPERFAMILY, MANDELATE RACEMASE"/>
    <property type="match status" value="1"/>
</dbReference>
<proteinExistence type="predicted"/>
<dbReference type="PROSITE" id="PS00908">
    <property type="entry name" value="MR_MLE_1"/>
    <property type="match status" value="1"/>
</dbReference>
<dbReference type="Gene3D" id="3.30.390.10">
    <property type="entry name" value="Enolase-like, N-terminal domain"/>
    <property type="match status" value="1"/>
</dbReference>
<keyword evidence="3" id="KW-0460">Magnesium</keyword>
<dbReference type="SUPFAM" id="SSF51604">
    <property type="entry name" value="Enolase C-terminal domain-like"/>
    <property type="match status" value="1"/>
</dbReference>
<dbReference type="EMBL" id="JABBGJ010000089">
    <property type="protein sequence ID" value="NMM04422.1"/>
    <property type="molecule type" value="Genomic_DNA"/>
</dbReference>
<dbReference type="Proteomes" id="UP000544134">
    <property type="component" value="Unassembled WGS sequence"/>
</dbReference>
<comment type="caution">
    <text evidence="5">The sequence shown here is derived from an EMBL/GenBank/DDBJ whole genome shotgun (WGS) entry which is preliminary data.</text>
</comment>
<dbReference type="InterPro" id="IPR036849">
    <property type="entry name" value="Enolase-like_C_sf"/>
</dbReference>
<dbReference type="AlphaFoldDB" id="A0A848IQ91"/>
<dbReference type="GO" id="GO:0016052">
    <property type="term" value="P:carbohydrate catabolic process"/>
    <property type="evidence" value="ECO:0007669"/>
    <property type="project" value="TreeGrafter"/>
</dbReference>
<evidence type="ECO:0000256" key="3">
    <source>
        <dbReference type="ARBA" id="ARBA00022842"/>
    </source>
</evidence>
<protein>
    <submittedName>
        <fullName evidence="5">Mandelate racemase/muconate lactonizing enzyme family protein</fullName>
    </submittedName>
</protein>
<dbReference type="InterPro" id="IPR029017">
    <property type="entry name" value="Enolase-like_N"/>
</dbReference>
<dbReference type="InterPro" id="IPR013341">
    <property type="entry name" value="Mandelate_racemase_N_dom"/>
</dbReference>
<dbReference type="CDD" id="cd03316">
    <property type="entry name" value="MR_like"/>
    <property type="match status" value="1"/>
</dbReference>
<organism evidence="5 6">
    <name type="scientific">Paraburkholderia polaris</name>
    <dbReference type="NCBI Taxonomy" id="2728848"/>
    <lineage>
        <taxon>Bacteria</taxon>
        <taxon>Pseudomonadati</taxon>
        <taxon>Pseudomonadota</taxon>
        <taxon>Betaproteobacteria</taxon>
        <taxon>Burkholderiales</taxon>
        <taxon>Burkholderiaceae</taxon>
        <taxon>Paraburkholderia</taxon>
    </lineage>
</organism>
<evidence type="ECO:0000256" key="2">
    <source>
        <dbReference type="ARBA" id="ARBA00022723"/>
    </source>
</evidence>
<sequence length="402" mass="43439">MASSVDARIAEVAVTLYRVPLPRPWVSAAYTITHHEHTLVELTLENGLTGTGWSTTLGVAGAAVAAMIKSYLAPMCIGRSAHDHEALWSDLWRHCHQPGSGGISAIAVAGIDLALWDLRGKLAGMPVRRLLGGGADSVPVYASAANLNLAEHKLVEQTKQFLDAGNRLFKIKIGSEDADQDVSRVAAVRNVIGSLPLMLDANQRFKPGEALRRIAMLERFNPVWLEEPMLSEDIDNHARLAAQSRIPIALGEELSSRYEFWRYISSGAVSYVQPNVHKVGGISEWMKIAHIGMGANLTMAPQGALEASAIVASALPGCYPIENIDSGSFTDQGILEEPLRVEGGRVHLSPEPGLGVRFNREAMEAYRAPSDLTVSIVDRQKYINEKERDGGGDSRPAGRSAV</sequence>
<dbReference type="SFLD" id="SFLDS00001">
    <property type="entry name" value="Enolase"/>
    <property type="match status" value="1"/>
</dbReference>
<keyword evidence="2" id="KW-0479">Metal-binding</keyword>
<dbReference type="InterPro" id="IPR013342">
    <property type="entry name" value="Mandelate_racemase_C"/>
</dbReference>
<dbReference type="Pfam" id="PF13378">
    <property type="entry name" value="MR_MLE_C"/>
    <property type="match status" value="1"/>
</dbReference>
<dbReference type="SUPFAM" id="SSF54826">
    <property type="entry name" value="Enolase N-terminal domain-like"/>
    <property type="match status" value="1"/>
</dbReference>
<dbReference type="GO" id="GO:0016836">
    <property type="term" value="F:hydro-lyase activity"/>
    <property type="evidence" value="ECO:0007669"/>
    <property type="project" value="TreeGrafter"/>
</dbReference>
<reference evidence="5 6" key="1">
    <citation type="submission" date="2020-04" db="EMBL/GenBank/DDBJ databases">
        <title>Paraburkholderia sp. RP-4-7 isolated from soil.</title>
        <authorList>
            <person name="Dahal R.H."/>
        </authorList>
    </citation>
    <scope>NUCLEOTIDE SEQUENCE [LARGE SCALE GENOMIC DNA]</scope>
    <source>
        <strain evidence="5 6">RP-4-7</strain>
    </source>
</reference>
<dbReference type="RefSeq" id="WP_169491164.1">
    <property type="nucleotide sequence ID" value="NZ_JABBGJ010000089.1"/>
</dbReference>
<evidence type="ECO:0000256" key="1">
    <source>
        <dbReference type="ARBA" id="ARBA00001946"/>
    </source>
</evidence>
<evidence type="ECO:0000313" key="6">
    <source>
        <dbReference type="Proteomes" id="UP000544134"/>
    </source>
</evidence>
<dbReference type="PROSITE" id="PS00909">
    <property type="entry name" value="MR_MLE_2"/>
    <property type="match status" value="1"/>
</dbReference>